<evidence type="ECO:0000313" key="1">
    <source>
        <dbReference type="EMBL" id="EEG48072.1"/>
    </source>
</evidence>
<dbReference type="PATRIC" id="fig|476272.21.peg.1191"/>
<proteinExistence type="predicted"/>
<gene>
    <name evidence="1" type="ORF">RUMHYD_03058</name>
</gene>
<accession>C0CQA5</accession>
<reference evidence="1 2" key="2">
    <citation type="submission" date="2009-02" db="EMBL/GenBank/DDBJ databases">
        <title>Draft genome sequence of Blautia hydrogenotrophica DSM 10507 (Ruminococcus hydrogenotrophicus DSM 10507).</title>
        <authorList>
            <person name="Sudarsanam P."/>
            <person name="Ley R."/>
            <person name="Guruge J."/>
            <person name="Turnbaugh P.J."/>
            <person name="Mahowald M."/>
            <person name="Liep D."/>
            <person name="Gordon J."/>
        </authorList>
    </citation>
    <scope>NUCLEOTIDE SEQUENCE [LARGE SCALE GENOMIC DNA]</scope>
    <source>
        <strain evidence="2">DSM 10507 / JCM 14656 / S5a33</strain>
    </source>
</reference>
<dbReference type="EMBL" id="ACBZ01000165">
    <property type="protein sequence ID" value="EEG48072.1"/>
    <property type="molecule type" value="Genomic_DNA"/>
</dbReference>
<evidence type="ECO:0000313" key="2">
    <source>
        <dbReference type="Proteomes" id="UP000003100"/>
    </source>
</evidence>
<reference evidence="1 2" key="1">
    <citation type="submission" date="2009-01" db="EMBL/GenBank/DDBJ databases">
        <authorList>
            <person name="Fulton L."/>
            <person name="Clifton S."/>
            <person name="Fulton B."/>
            <person name="Xu J."/>
            <person name="Minx P."/>
            <person name="Pepin K.H."/>
            <person name="Johnson M."/>
            <person name="Bhonagiri V."/>
            <person name="Nash W.E."/>
            <person name="Mardis E.R."/>
            <person name="Wilson R.K."/>
        </authorList>
    </citation>
    <scope>NUCLEOTIDE SEQUENCE [LARGE SCALE GENOMIC DNA]</scope>
    <source>
        <strain evidence="2">DSM 10507 / JCM 14656 / S5a33</strain>
    </source>
</reference>
<protein>
    <submittedName>
        <fullName evidence="1">Uncharacterized protein</fullName>
    </submittedName>
</protein>
<dbReference type="Proteomes" id="UP000003100">
    <property type="component" value="Unassembled WGS sequence"/>
</dbReference>
<organism evidence="1 2">
    <name type="scientific">Blautia hydrogenotrophica (strain DSM 10507 / JCM 14656 / S5a33)</name>
    <name type="common">Ruminococcus hydrogenotrophicus</name>
    <dbReference type="NCBI Taxonomy" id="476272"/>
    <lineage>
        <taxon>Bacteria</taxon>
        <taxon>Bacillati</taxon>
        <taxon>Bacillota</taxon>
        <taxon>Clostridia</taxon>
        <taxon>Lachnospirales</taxon>
        <taxon>Lachnospiraceae</taxon>
        <taxon>Blautia</taxon>
    </lineage>
</organism>
<comment type="caution">
    <text evidence="1">The sequence shown here is derived from an EMBL/GenBank/DDBJ whole genome shotgun (WGS) entry which is preliminary data.</text>
</comment>
<keyword evidence="2" id="KW-1185">Reference proteome</keyword>
<dbReference type="AlphaFoldDB" id="C0CQA5"/>
<dbReference type="HOGENOM" id="CLU_3132883_0_0_9"/>
<name>C0CQA5_BLAHS</name>
<sequence length="49" mass="5837">MCKSSFLENKRSVGIALRWRAKWESFSRNLHWTENRNSDIINKGNEIGR</sequence>